<dbReference type="EMBL" id="SDHX01000001">
    <property type="protein sequence ID" value="RXK56927.1"/>
    <property type="molecule type" value="Genomic_DNA"/>
</dbReference>
<protein>
    <submittedName>
        <fullName evidence="8">PLP-dependent aminotransferase family protein</fullName>
    </submittedName>
</protein>
<dbReference type="GO" id="GO:0030170">
    <property type="term" value="F:pyridoxal phosphate binding"/>
    <property type="evidence" value="ECO:0007669"/>
    <property type="project" value="InterPro"/>
</dbReference>
<dbReference type="PANTHER" id="PTHR42790:SF19">
    <property type="entry name" value="KYNURENINE_ALPHA-AMINOADIPATE AMINOTRANSFERASE, MITOCHONDRIAL"/>
    <property type="match status" value="1"/>
</dbReference>
<dbReference type="Gene3D" id="3.90.1150.10">
    <property type="entry name" value="Aspartate Aminotransferase, domain 1"/>
    <property type="match status" value="1"/>
</dbReference>
<dbReference type="SUPFAM" id="SSF53383">
    <property type="entry name" value="PLP-dependent transferases"/>
    <property type="match status" value="1"/>
</dbReference>
<reference evidence="8 9" key="1">
    <citation type="submission" date="2019-01" db="EMBL/GenBank/DDBJ databases">
        <title>Lacunisphaera sp. strain TWA-58.</title>
        <authorList>
            <person name="Chen W.-M."/>
        </authorList>
    </citation>
    <scope>NUCLEOTIDE SEQUENCE [LARGE SCALE GENOMIC DNA]</scope>
    <source>
        <strain evidence="8 9">TWA-58</strain>
    </source>
</reference>
<accession>A0A4Q1CCP2</accession>
<keyword evidence="6" id="KW-0663">Pyridoxal phosphate</keyword>
<dbReference type="OrthoDB" id="9802328at2"/>
<sequence length="382" mass="42202">MEQMRPSTIREILKVTAQPEVISFAGGLPAPELFPVAEVRAAADEVLVQHGSRALQYSQSEGYPGLREWIAAEVGRRGIKAAMDDVLVTNGSQQVLDLAGKLFLNPGDVVLTENPTYLAAIQAFQTFEARFVPVPTDEHGLIPEALPALIKQHRPKFLYTIPNFQNPTGITLTAARREALARIAAEHKLLVLEDDPYGKLRYHGADIPPIKHWDTAGQVLYASTFSKTIAPGLRTGWVVAPPEIFSRLLILKQASDLHTSSFDQLVAYTYLTKFDQTAHLEKIRRAYGERYEVLDGALRAAMPAGFSWTKPEGGMFLWITGPANLDALELLQRAIAKKVAFVPGRDFFPADAGKNYLRLNYSNSTPERIREGVSRLAALCRG</sequence>
<dbReference type="Pfam" id="PF00155">
    <property type="entry name" value="Aminotran_1_2"/>
    <property type="match status" value="1"/>
</dbReference>
<organism evidence="8 9">
    <name type="scientific">Oleiharenicola lentus</name>
    <dbReference type="NCBI Taxonomy" id="2508720"/>
    <lineage>
        <taxon>Bacteria</taxon>
        <taxon>Pseudomonadati</taxon>
        <taxon>Verrucomicrobiota</taxon>
        <taxon>Opitutia</taxon>
        <taxon>Opitutales</taxon>
        <taxon>Opitutaceae</taxon>
        <taxon>Oleiharenicola</taxon>
    </lineage>
</organism>
<comment type="subunit">
    <text evidence="3">Homodimer.</text>
</comment>
<evidence type="ECO:0000256" key="2">
    <source>
        <dbReference type="ARBA" id="ARBA00007441"/>
    </source>
</evidence>
<keyword evidence="5 8" id="KW-0808">Transferase</keyword>
<gene>
    <name evidence="8" type="ORF">ESB00_06365</name>
</gene>
<dbReference type="PANTHER" id="PTHR42790">
    <property type="entry name" value="AMINOTRANSFERASE"/>
    <property type="match status" value="1"/>
</dbReference>
<dbReference type="InterPro" id="IPR004839">
    <property type="entry name" value="Aminotransferase_I/II_large"/>
</dbReference>
<dbReference type="AlphaFoldDB" id="A0A4Q1CCP2"/>
<dbReference type="FunFam" id="3.40.640.10:FF:000053">
    <property type="entry name" value="Aminotransferase, class I"/>
    <property type="match status" value="1"/>
</dbReference>
<evidence type="ECO:0000313" key="9">
    <source>
        <dbReference type="Proteomes" id="UP000290218"/>
    </source>
</evidence>
<feature type="domain" description="Aminotransferase class I/classII large" evidence="7">
    <location>
        <begin position="33"/>
        <end position="376"/>
    </location>
</feature>
<dbReference type="Gene3D" id="3.40.640.10">
    <property type="entry name" value="Type I PLP-dependent aspartate aminotransferase-like (Major domain)"/>
    <property type="match status" value="1"/>
</dbReference>
<comment type="cofactor">
    <cofactor evidence="1">
        <name>pyridoxal 5'-phosphate</name>
        <dbReference type="ChEBI" id="CHEBI:597326"/>
    </cofactor>
</comment>
<dbReference type="InterPro" id="IPR015422">
    <property type="entry name" value="PyrdxlP-dep_Trfase_small"/>
</dbReference>
<dbReference type="GO" id="GO:0008483">
    <property type="term" value="F:transaminase activity"/>
    <property type="evidence" value="ECO:0007669"/>
    <property type="project" value="UniProtKB-KW"/>
</dbReference>
<dbReference type="Proteomes" id="UP000290218">
    <property type="component" value="Unassembled WGS sequence"/>
</dbReference>
<dbReference type="CDD" id="cd00609">
    <property type="entry name" value="AAT_like"/>
    <property type="match status" value="1"/>
</dbReference>
<evidence type="ECO:0000256" key="3">
    <source>
        <dbReference type="ARBA" id="ARBA00011738"/>
    </source>
</evidence>
<evidence type="ECO:0000256" key="1">
    <source>
        <dbReference type="ARBA" id="ARBA00001933"/>
    </source>
</evidence>
<evidence type="ECO:0000256" key="5">
    <source>
        <dbReference type="ARBA" id="ARBA00022679"/>
    </source>
</evidence>
<evidence type="ECO:0000313" key="8">
    <source>
        <dbReference type="EMBL" id="RXK56927.1"/>
    </source>
</evidence>
<proteinExistence type="inferred from homology"/>
<keyword evidence="4 8" id="KW-0032">Aminotransferase</keyword>
<evidence type="ECO:0000256" key="6">
    <source>
        <dbReference type="ARBA" id="ARBA00022898"/>
    </source>
</evidence>
<comment type="similarity">
    <text evidence="2">Belongs to the class-I pyridoxal-phosphate-dependent aminotransferase family.</text>
</comment>
<dbReference type="InterPro" id="IPR015424">
    <property type="entry name" value="PyrdxlP-dep_Trfase"/>
</dbReference>
<dbReference type="InterPro" id="IPR050859">
    <property type="entry name" value="Class-I_PLP-dep_aminotransf"/>
</dbReference>
<dbReference type="GO" id="GO:1901605">
    <property type="term" value="P:alpha-amino acid metabolic process"/>
    <property type="evidence" value="ECO:0007669"/>
    <property type="project" value="TreeGrafter"/>
</dbReference>
<name>A0A4Q1CCP2_9BACT</name>
<keyword evidence="9" id="KW-1185">Reference proteome</keyword>
<comment type="caution">
    <text evidence="8">The sequence shown here is derived from an EMBL/GenBank/DDBJ whole genome shotgun (WGS) entry which is preliminary data.</text>
</comment>
<evidence type="ECO:0000259" key="7">
    <source>
        <dbReference type="Pfam" id="PF00155"/>
    </source>
</evidence>
<dbReference type="InterPro" id="IPR015421">
    <property type="entry name" value="PyrdxlP-dep_Trfase_major"/>
</dbReference>
<evidence type="ECO:0000256" key="4">
    <source>
        <dbReference type="ARBA" id="ARBA00022576"/>
    </source>
</evidence>